<name>A0A3M7L4Q9_AUXPR</name>
<evidence type="ECO:0000259" key="2">
    <source>
        <dbReference type="Pfam" id="PF02517"/>
    </source>
</evidence>
<keyword evidence="1" id="KW-1133">Transmembrane helix</keyword>
<dbReference type="Proteomes" id="UP000279271">
    <property type="component" value="Unassembled WGS sequence"/>
</dbReference>
<feature type="transmembrane region" description="Helical" evidence="1">
    <location>
        <begin position="142"/>
        <end position="160"/>
    </location>
</feature>
<dbReference type="GO" id="GO:0004175">
    <property type="term" value="F:endopeptidase activity"/>
    <property type="evidence" value="ECO:0007669"/>
    <property type="project" value="UniProtKB-ARBA"/>
</dbReference>
<protein>
    <recommendedName>
        <fullName evidence="2">CAAX prenyl protease 2/Lysostaphin resistance protein A-like domain-containing protein</fullName>
    </recommendedName>
</protein>
<dbReference type="AlphaFoldDB" id="A0A3M7L4Q9"/>
<proteinExistence type="predicted"/>
<dbReference type="GO" id="GO:0080120">
    <property type="term" value="P:CAAX-box protein maturation"/>
    <property type="evidence" value="ECO:0007669"/>
    <property type="project" value="UniProtKB-ARBA"/>
</dbReference>
<evidence type="ECO:0000313" key="3">
    <source>
        <dbReference type="EMBL" id="RMZ57713.1"/>
    </source>
</evidence>
<feature type="transmembrane region" description="Helical" evidence="1">
    <location>
        <begin position="94"/>
        <end position="112"/>
    </location>
</feature>
<gene>
    <name evidence="3" type="ORF">APUTEX25_001913</name>
</gene>
<dbReference type="Pfam" id="PF02517">
    <property type="entry name" value="Rce1-like"/>
    <property type="match status" value="1"/>
</dbReference>
<dbReference type="InterPro" id="IPR003675">
    <property type="entry name" value="Rce1/LyrA-like_dom"/>
</dbReference>
<reference evidence="4" key="1">
    <citation type="journal article" date="2018" name="Algal Res.">
        <title>Characterization of plant carbon substrate utilization by Auxenochlorella protothecoides.</title>
        <authorList>
            <person name="Vogler B.W."/>
            <person name="Starkenburg S.R."/>
            <person name="Sudasinghe N."/>
            <person name="Schambach J.Y."/>
            <person name="Rollin J.A."/>
            <person name="Pattathil S."/>
            <person name="Barry A.N."/>
        </authorList>
    </citation>
    <scope>NUCLEOTIDE SEQUENCE [LARGE SCALE GENOMIC DNA]</scope>
    <source>
        <strain evidence="4">UTEX 25</strain>
    </source>
</reference>
<dbReference type="PANTHER" id="PTHR43592">
    <property type="entry name" value="CAAX AMINO TERMINAL PROTEASE"/>
    <property type="match status" value="1"/>
</dbReference>
<organism evidence="3 4">
    <name type="scientific">Auxenochlorella protothecoides</name>
    <name type="common">Green microalga</name>
    <name type="synonym">Chlorella protothecoides</name>
    <dbReference type="NCBI Taxonomy" id="3075"/>
    <lineage>
        <taxon>Eukaryota</taxon>
        <taxon>Viridiplantae</taxon>
        <taxon>Chlorophyta</taxon>
        <taxon>core chlorophytes</taxon>
        <taxon>Trebouxiophyceae</taxon>
        <taxon>Chlorellales</taxon>
        <taxon>Chlorellaceae</taxon>
        <taxon>Auxenochlorella</taxon>
    </lineage>
</organism>
<keyword evidence="1" id="KW-0472">Membrane</keyword>
<dbReference type="EMBL" id="QOKY01000126">
    <property type="protein sequence ID" value="RMZ57713.1"/>
    <property type="molecule type" value="Genomic_DNA"/>
</dbReference>
<sequence>MGVEAPFRPSDGWLLWALVGIALSPLVVIASATAAAAIWGSAPSDARGTVDSISQLINVDGSTRAALLTTTAILAPVLEESVFRGFLLPSLTRVLPVPLAVLASSAAFGLIHLTPRDFPQLTALGILMGFTYVRTRNLLTPILIHGAWNGGVLSILYAIAAGGGDVQELLRSGL</sequence>
<feature type="domain" description="CAAX prenyl protease 2/Lysostaphin resistance protein A-like" evidence="2">
    <location>
        <begin position="65"/>
        <end position="150"/>
    </location>
</feature>
<evidence type="ECO:0000313" key="4">
    <source>
        <dbReference type="Proteomes" id="UP000279271"/>
    </source>
</evidence>
<comment type="caution">
    <text evidence="3">The sequence shown here is derived from an EMBL/GenBank/DDBJ whole genome shotgun (WGS) entry which is preliminary data.</text>
</comment>
<dbReference type="PANTHER" id="PTHR43592:SF15">
    <property type="entry name" value="CAAX AMINO TERMINAL PROTEASE FAMILY PROTEIN"/>
    <property type="match status" value="1"/>
</dbReference>
<evidence type="ECO:0000256" key="1">
    <source>
        <dbReference type="SAM" id="Phobius"/>
    </source>
</evidence>
<keyword evidence="1" id="KW-0812">Transmembrane</keyword>
<feature type="transmembrane region" description="Helical" evidence="1">
    <location>
        <begin position="13"/>
        <end position="39"/>
    </location>
</feature>
<accession>A0A3M7L4Q9</accession>